<dbReference type="EMBL" id="BAABGN010000002">
    <property type="protein sequence ID" value="GAA4419251.1"/>
    <property type="molecule type" value="Genomic_DNA"/>
</dbReference>
<keyword evidence="3 7" id="KW-0812">Transmembrane</keyword>
<dbReference type="PANTHER" id="PTHR34478:SF2">
    <property type="entry name" value="MEMBRANE PROTEIN"/>
    <property type="match status" value="1"/>
</dbReference>
<dbReference type="PANTHER" id="PTHR34478">
    <property type="entry name" value="PROTEIN LEMA"/>
    <property type="match status" value="1"/>
</dbReference>
<reference evidence="9" key="1">
    <citation type="journal article" date="2019" name="Int. J. Syst. Evol. Microbiol.">
        <title>The Global Catalogue of Microorganisms (GCM) 10K type strain sequencing project: providing services to taxonomists for standard genome sequencing and annotation.</title>
        <authorList>
            <consortium name="The Broad Institute Genomics Platform"/>
            <consortium name="The Broad Institute Genome Sequencing Center for Infectious Disease"/>
            <person name="Wu L."/>
            <person name="Ma J."/>
        </authorList>
    </citation>
    <scope>NUCLEOTIDE SEQUENCE [LARGE SCALE GENOMIC DNA]</scope>
    <source>
        <strain evidence="9">JCM 17810</strain>
    </source>
</reference>
<keyword evidence="9" id="KW-1185">Reference proteome</keyword>
<feature type="transmembrane region" description="Helical" evidence="7">
    <location>
        <begin position="6"/>
        <end position="24"/>
    </location>
</feature>
<name>A0ABP8KZ94_9MICO</name>
<accession>A0ABP8KZ94</accession>
<dbReference type="RefSeq" id="WP_345215340.1">
    <property type="nucleotide sequence ID" value="NZ_BAABGN010000002.1"/>
</dbReference>
<evidence type="ECO:0000313" key="9">
    <source>
        <dbReference type="Proteomes" id="UP001500622"/>
    </source>
</evidence>
<dbReference type="InterPro" id="IPR023353">
    <property type="entry name" value="LemA-like_dom_sf"/>
</dbReference>
<comment type="subcellular location">
    <subcellularLocation>
        <location evidence="1">Membrane</location>
        <topology evidence="1">Single-pass membrane protein</topology>
    </subcellularLocation>
</comment>
<evidence type="ECO:0000256" key="5">
    <source>
        <dbReference type="ARBA" id="ARBA00023136"/>
    </source>
</evidence>
<comment type="caution">
    <text evidence="8">The sequence shown here is derived from an EMBL/GenBank/DDBJ whole genome shotgun (WGS) entry which is preliminary data.</text>
</comment>
<evidence type="ECO:0000256" key="6">
    <source>
        <dbReference type="SAM" id="MobiDB-lite"/>
    </source>
</evidence>
<evidence type="ECO:0008006" key="10">
    <source>
        <dbReference type="Google" id="ProtNLM"/>
    </source>
</evidence>
<dbReference type="SUPFAM" id="SSF140478">
    <property type="entry name" value="LemA-like"/>
    <property type="match status" value="1"/>
</dbReference>
<evidence type="ECO:0000256" key="2">
    <source>
        <dbReference type="ARBA" id="ARBA00008854"/>
    </source>
</evidence>
<comment type="similarity">
    <text evidence="2">Belongs to the LemA family.</text>
</comment>
<dbReference type="Proteomes" id="UP001500622">
    <property type="component" value="Unassembled WGS sequence"/>
</dbReference>
<evidence type="ECO:0000256" key="4">
    <source>
        <dbReference type="ARBA" id="ARBA00022989"/>
    </source>
</evidence>
<organism evidence="8 9">
    <name type="scientific">Georgenia halophila</name>
    <dbReference type="NCBI Taxonomy" id="620889"/>
    <lineage>
        <taxon>Bacteria</taxon>
        <taxon>Bacillati</taxon>
        <taxon>Actinomycetota</taxon>
        <taxon>Actinomycetes</taxon>
        <taxon>Micrococcales</taxon>
        <taxon>Bogoriellaceae</taxon>
        <taxon>Georgenia</taxon>
    </lineage>
</organism>
<protein>
    <recommendedName>
        <fullName evidence="10">LemA family protein</fullName>
    </recommendedName>
</protein>
<dbReference type="InterPro" id="IPR007156">
    <property type="entry name" value="MamQ_LemA"/>
</dbReference>
<feature type="compositionally biased region" description="Polar residues" evidence="6">
    <location>
        <begin position="191"/>
        <end position="215"/>
    </location>
</feature>
<keyword evidence="4 7" id="KW-1133">Transmembrane helix</keyword>
<evidence type="ECO:0000313" key="8">
    <source>
        <dbReference type="EMBL" id="GAA4419251.1"/>
    </source>
</evidence>
<gene>
    <name evidence="8" type="ORF">GCM10023169_09730</name>
</gene>
<feature type="region of interest" description="Disordered" evidence="6">
    <location>
        <begin position="191"/>
        <end position="247"/>
    </location>
</feature>
<evidence type="ECO:0000256" key="7">
    <source>
        <dbReference type="SAM" id="Phobius"/>
    </source>
</evidence>
<evidence type="ECO:0000256" key="3">
    <source>
        <dbReference type="ARBA" id="ARBA00022692"/>
    </source>
</evidence>
<sequence>MDAIVPILIIVGVVVVVVLIWAIATYNGFVRLRNLVQEAWRQIDVELHRRYELIPNLMQTVKGYAAHERQLFQEVTRARAEAATPGSTPAQQARQENELSAAVGRLFAVAEAYPDLRASQSFLALQDELTNTEDRIAAGRRFYNGNVRQLNTRVEAFPPNVIASMFGFRRAEYFEVNDAVVRTAPRVSFADTQGSTGTYAPTTQQPAPGQATPSFGGQRGGYDPSRDAGRPTEGQQPQGYPDELREQ</sequence>
<proteinExistence type="inferred from homology"/>
<evidence type="ECO:0000256" key="1">
    <source>
        <dbReference type="ARBA" id="ARBA00004167"/>
    </source>
</evidence>
<dbReference type="Pfam" id="PF04011">
    <property type="entry name" value="LemA"/>
    <property type="match status" value="1"/>
</dbReference>
<dbReference type="Gene3D" id="1.20.1440.20">
    <property type="entry name" value="LemA-like domain"/>
    <property type="match status" value="1"/>
</dbReference>
<keyword evidence="5 7" id="KW-0472">Membrane</keyword>